<evidence type="ECO:0000256" key="4">
    <source>
        <dbReference type="PROSITE-ProRule" id="PRU00473"/>
    </source>
</evidence>
<keyword evidence="2 4" id="KW-0472">Membrane</keyword>
<dbReference type="Gene3D" id="3.30.1330.60">
    <property type="entry name" value="OmpA-like domain"/>
    <property type="match status" value="2"/>
</dbReference>
<protein>
    <submittedName>
        <fullName evidence="7">OmpA family protein</fullName>
    </submittedName>
</protein>
<evidence type="ECO:0000256" key="1">
    <source>
        <dbReference type="ARBA" id="ARBA00004442"/>
    </source>
</evidence>
<organism evidence="7 8">
    <name type="scientific">Chitinophaga dinghuensis</name>
    <dbReference type="NCBI Taxonomy" id="1539050"/>
    <lineage>
        <taxon>Bacteria</taxon>
        <taxon>Pseudomonadati</taxon>
        <taxon>Bacteroidota</taxon>
        <taxon>Chitinophagia</taxon>
        <taxon>Chitinophagales</taxon>
        <taxon>Chitinophagaceae</taxon>
        <taxon>Chitinophaga</taxon>
    </lineage>
</organism>
<dbReference type="PROSITE" id="PS51123">
    <property type="entry name" value="OMPA_2"/>
    <property type="match status" value="1"/>
</dbReference>
<comment type="caution">
    <text evidence="7">The sequence shown here is derived from an EMBL/GenBank/DDBJ whole genome shotgun (WGS) entry which is preliminary data.</text>
</comment>
<feature type="signal peptide" evidence="5">
    <location>
        <begin position="1"/>
        <end position="19"/>
    </location>
</feature>
<dbReference type="GO" id="GO:0009279">
    <property type="term" value="C:cell outer membrane"/>
    <property type="evidence" value="ECO:0007669"/>
    <property type="project" value="UniProtKB-SubCell"/>
</dbReference>
<dbReference type="InterPro" id="IPR036737">
    <property type="entry name" value="OmpA-like_sf"/>
</dbReference>
<evidence type="ECO:0000256" key="5">
    <source>
        <dbReference type="SAM" id="SignalP"/>
    </source>
</evidence>
<feature type="chain" id="PRO_5016250385" evidence="5">
    <location>
        <begin position="20"/>
        <end position="481"/>
    </location>
</feature>
<evidence type="ECO:0000256" key="2">
    <source>
        <dbReference type="ARBA" id="ARBA00023136"/>
    </source>
</evidence>
<sequence>MKSILTTLLLCCSWMSVFAQNLLPNPGFNEVNICIEYAAKCAPRAWYPTAPFFSKVIYNGEIPSNNHSVTLIMENRANTSFRPYYKTQLLNPLQKGTRYKLEVFWLNTANASTFLDIKLDTTETFQDIPVQLAATPTVHLTKSSPDKPKEGWITSTATFTAAENYRYLVMGNFSAPTTAKHPRDLYCYIDSIAVTPLDGQTYNTAMADSIRKLLYNDRWRHSYSSPSASLNQAALKPKLQLPLRVIQRSGKCDTVVISPEFFSGNRKEINDVYADQLGSVFTLKPEDVREKIYISGYSYRKPNSQYNEIIATDRANEVAKYLVYNMGFSFDDFVITGYSRLHPGIDSIEIISCQSAVEKPVPVAKTDTLVIPDILFKFDSSALNQLLYASLDSLLRHIPAIPGIQLAITGHTDNKGTALYNMDLSMRRAVSVAEYVRRKHPQSAITAINGMGESMPVADNSTSQGRQKNRRVEIIIFYPDH</sequence>
<dbReference type="InterPro" id="IPR050330">
    <property type="entry name" value="Bact_OuterMem_StrucFunc"/>
</dbReference>
<evidence type="ECO:0000259" key="6">
    <source>
        <dbReference type="PROSITE" id="PS51123"/>
    </source>
</evidence>
<keyword evidence="8" id="KW-1185">Reference proteome</keyword>
<gene>
    <name evidence="7" type="ORF">CLV59_11440</name>
</gene>
<dbReference type="InterPro" id="IPR006664">
    <property type="entry name" value="OMP_bac"/>
</dbReference>
<dbReference type="Proteomes" id="UP000249819">
    <property type="component" value="Unassembled WGS sequence"/>
</dbReference>
<name>A0A327VJH6_9BACT</name>
<feature type="domain" description="OmpA-like" evidence="6">
    <location>
        <begin position="363"/>
        <end position="480"/>
    </location>
</feature>
<dbReference type="PANTHER" id="PTHR30329:SF21">
    <property type="entry name" value="LIPOPROTEIN YIAD-RELATED"/>
    <property type="match status" value="1"/>
</dbReference>
<evidence type="ECO:0000313" key="7">
    <source>
        <dbReference type="EMBL" id="RAJ72837.1"/>
    </source>
</evidence>
<dbReference type="SUPFAM" id="SSF103088">
    <property type="entry name" value="OmpA-like"/>
    <property type="match status" value="2"/>
</dbReference>
<reference evidence="7 8" key="1">
    <citation type="submission" date="2018-06" db="EMBL/GenBank/DDBJ databases">
        <title>Genomic Encyclopedia of Archaeal and Bacterial Type Strains, Phase II (KMG-II): from individual species to whole genera.</title>
        <authorList>
            <person name="Goeker M."/>
        </authorList>
    </citation>
    <scope>NUCLEOTIDE SEQUENCE [LARGE SCALE GENOMIC DNA]</scope>
    <source>
        <strain evidence="7 8">DSM 29821</strain>
    </source>
</reference>
<dbReference type="RefSeq" id="WP_111595530.1">
    <property type="nucleotide sequence ID" value="NZ_QLMA01000014.1"/>
</dbReference>
<dbReference type="OrthoDB" id="9782229at2"/>
<dbReference type="PANTHER" id="PTHR30329">
    <property type="entry name" value="STATOR ELEMENT OF FLAGELLAR MOTOR COMPLEX"/>
    <property type="match status" value="1"/>
</dbReference>
<keyword evidence="5" id="KW-0732">Signal</keyword>
<proteinExistence type="predicted"/>
<dbReference type="PRINTS" id="PR01021">
    <property type="entry name" value="OMPADOMAIN"/>
</dbReference>
<comment type="subcellular location">
    <subcellularLocation>
        <location evidence="1">Cell outer membrane</location>
    </subcellularLocation>
</comment>
<accession>A0A327VJH6</accession>
<keyword evidence="3" id="KW-0998">Cell outer membrane</keyword>
<dbReference type="AlphaFoldDB" id="A0A327VJH6"/>
<dbReference type="EMBL" id="QLMA01000014">
    <property type="protein sequence ID" value="RAJ72837.1"/>
    <property type="molecule type" value="Genomic_DNA"/>
</dbReference>
<dbReference type="InterPro" id="IPR006665">
    <property type="entry name" value="OmpA-like"/>
</dbReference>
<dbReference type="Pfam" id="PF00691">
    <property type="entry name" value="OmpA"/>
    <property type="match status" value="2"/>
</dbReference>
<dbReference type="Gene3D" id="2.60.120.260">
    <property type="entry name" value="Galactose-binding domain-like"/>
    <property type="match status" value="1"/>
</dbReference>
<evidence type="ECO:0000256" key="3">
    <source>
        <dbReference type="ARBA" id="ARBA00023237"/>
    </source>
</evidence>
<evidence type="ECO:0000313" key="8">
    <source>
        <dbReference type="Proteomes" id="UP000249819"/>
    </source>
</evidence>
<dbReference type="CDD" id="cd07185">
    <property type="entry name" value="OmpA_C-like"/>
    <property type="match status" value="1"/>
</dbReference>